<feature type="non-terminal residue" evidence="3">
    <location>
        <position position="124"/>
    </location>
</feature>
<name>A0AAV2QDF9_MEGNR</name>
<accession>A0AAV2QDF9</accession>
<protein>
    <submittedName>
        <fullName evidence="3">Uncharacterized protein</fullName>
    </submittedName>
</protein>
<organism evidence="3 4">
    <name type="scientific">Meganyctiphanes norvegica</name>
    <name type="common">Northern krill</name>
    <name type="synonym">Thysanopoda norvegica</name>
    <dbReference type="NCBI Taxonomy" id="48144"/>
    <lineage>
        <taxon>Eukaryota</taxon>
        <taxon>Metazoa</taxon>
        <taxon>Ecdysozoa</taxon>
        <taxon>Arthropoda</taxon>
        <taxon>Crustacea</taxon>
        <taxon>Multicrustacea</taxon>
        <taxon>Malacostraca</taxon>
        <taxon>Eumalacostraca</taxon>
        <taxon>Eucarida</taxon>
        <taxon>Euphausiacea</taxon>
        <taxon>Euphausiidae</taxon>
        <taxon>Meganyctiphanes</taxon>
    </lineage>
</organism>
<evidence type="ECO:0000313" key="4">
    <source>
        <dbReference type="Proteomes" id="UP001497623"/>
    </source>
</evidence>
<feature type="chain" id="PRO_5043449830" evidence="2">
    <location>
        <begin position="22"/>
        <end position="124"/>
    </location>
</feature>
<reference evidence="3 4" key="1">
    <citation type="submission" date="2024-05" db="EMBL/GenBank/DDBJ databases">
        <authorList>
            <person name="Wallberg A."/>
        </authorList>
    </citation>
    <scope>NUCLEOTIDE SEQUENCE [LARGE SCALE GENOMIC DNA]</scope>
</reference>
<dbReference type="Proteomes" id="UP001497623">
    <property type="component" value="Unassembled WGS sequence"/>
</dbReference>
<proteinExistence type="predicted"/>
<dbReference type="EMBL" id="CAXKWB010005188">
    <property type="protein sequence ID" value="CAL4077181.1"/>
    <property type="molecule type" value="Genomic_DNA"/>
</dbReference>
<keyword evidence="4" id="KW-1185">Reference proteome</keyword>
<feature type="region of interest" description="Disordered" evidence="1">
    <location>
        <begin position="36"/>
        <end position="67"/>
    </location>
</feature>
<keyword evidence="2" id="KW-0732">Signal</keyword>
<gene>
    <name evidence="3" type="ORF">MNOR_LOCUS10345</name>
</gene>
<evidence type="ECO:0000313" key="3">
    <source>
        <dbReference type="EMBL" id="CAL4077181.1"/>
    </source>
</evidence>
<dbReference type="AlphaFoldDB" id="A0AAV2QDF9"/>
<evidence type="ECO:0000256" key="2">
    <source>
        <dbReference type="SAM" id="SignalP"/>
    </source>
</evidence>
<evidence type="ECO:0000256" key="1">
    <source>
        <dbReference type="SAM" id="MobiDB-lite"/>
    </source>
</evidence>
<feature type="signal peptide" evidence="2">
    <location>
        <begin position="1"/>
        <end position="21"/>
    </location>
</feature>
<sequence>MGIPSLVLALAVLSTVCPISAQIGLKTAPLTAPRIRHHNDNNDKNNRTGSELFSKWPSIEMGHRRGGSRKMDSELAAIFRGVAYGVTTVIPTTTTAATTTTTEVPVTKIAADDQQDYLQSNNPK</sequence>
<comment type="caution">
    <text evidence="3">The sequence shown here is derived from an EMBL/GenBank/DDBJ whole genome shotgun (WGS) entry which is preliminary data.</text>
</comment>